<organism evidence="3 4">
    <name type="scientific">Kineococcus glutinatus</name>
    <dbReference type="NCBI Taxonomy" id="1070872"/>
    <lineage>
        <taxon>Bacteria</taxon>
        <taxon>Bacillati</taxon>
        <taxon>Actinomycetota</taxon>
        <taxon>Actinomycetes</taxon>
        <taxon>Kineosporiales</taxon>
        <taxon>Kineosporiaceae</taxon>
        <taxon>Kineococcus</taxon>
    </lineage>
</organism>
<feature type="region of interest" description="Disordered" evidence="1">
    <location>
        <begin position="1"/>
        <end position="28"/>
    </location>
</feature>
<feature type="compositionally biased region" description="Pro residues" evidence="1">
    <location>
        <begin position="1"/>
        <end position="14"/>
    </location>
</feature>
<feature type="transmembrane region" description="Helical" evidence="2">
    <location>
        <begin position="147"/>
        <end position="171"/>
    </location>
</feature>
<comment type="caution">
    <text evidence="3">The sequence shown here is derived from an EMBL/GenBank/DDBJ whole genome shotgun (WGS) entry which is preliminary data.</text>
</comment>
<dbReference type="Proteomes" id="UP001501195">
    <property type="component" value="Unassembled WGS sequence"/>
</dbReference>
<keyword evidence="2" id="KW-0472">Membrane</keyword>
<name>A0ABP9H5X0_9ACTN</name>
<evidence type="ECO:0000256" key="2">
    <source>
        <dbReference type="SAM" id="Phobius"/>
    </source>
</evidence>
<reference evidence="4" key="1">
    <citation type="journal article" date="2019" name="Int. J. Syst. Evol. Microbiol.">
        <title>The Global Catalogue of Microorganisms (GCM) 10K type strain sequencing project: providing services to taxonomists for standard genome sequencing and annotation.</title>
        <authorList>
            <consortium name="The Broad Institute Genomics Platform"/>
            <consortium name="The Broad Institute Genome Sequencing Center for Infectious Disease"/>
            <person name="Wu L."/>
            <person name="Ma J."/>
        </authorList>
    </citation>
    <scope>NUCLEOTIDE SEQUENCE [LARGE SCALE GENOMIC DNA]</scope>
    <source>
        <strain evidence="4">JCM 18126</strain>
    </source>
</reference>
<protein>
    <submittedName>
        <fullName evidence="3">Uncharacterized protein</fullName>
    </submittedName>
</protein>
<evidence type="ECO:0000313" key="4">
    <source>
        <dbReference type="Proteomes" id="UP001501195"/>
    </source>
</evidence>
<sequence length="193" mass="19934">MLTPLAAPPVPAPPWQTRTAGPVDEGGRVSTRGTGRYALATTAAVLLLPAAAAAAWWAVGDLSGPGAPPPGPAPRFRGHDVEAAAVRFGQFGYPALVLLVLWRGLAVHRQGRWAGVVLSVTAAGLVLAAAGRVVTARTPLGVLDPAFAVPVVLFFGLPLLAVCLLWAGWLLDHDRHDGAWMSTEVVRPAGRAG</sequence>
<keyword evidence="2" id="KW-0812">Transmembrane</keyword>
<accession>A0ABP9H5X0</accession>
<evidence type="ECO:0000313" key="3">
    <source>
        <dbReference type="EMBL" id="GAA4961551.1"/>
    </source>
</evidence>
<feature type="transmembrane region" description="Helical" evidence="2">
    <location>
        <begin position="84"/>
        <end position="102"/>
    </location>
</feature>
<keyword evidence="2" id="KW-1133">Transmembrane helix</keyword>
<feature type="transmembrane region" description="Helical" evidence="2">
    <location>
        <begin position="37"/>
        <end position="59"/>
    </location>
</feature>
<proteinExistence type="predicted"/>
<evidence type="ECO:0000256" key="1">
    <source>
        <dbReference type="SAM" id="MobiDB-lite"/>
    </source>
</evidence>
<keyword evidence="4" id="KW-1185">Reference proteome</keyword>
<gene>
    <name evidence="3" type="ORF">GCM10023225_01450</name>
</gene>
<dbReference type="EMBL" id="BAABIL010000008">
    <property type="protein sequence ID" value="GAA4961551.1"/>
    <property type="molecule type" value="Genomic_DNA"/>
</dbReference>
<feature type="transmembrane region" description="Helical" evidence="2">
    <location>
        <begin position="114"/>
        <end position="135"/>
    </location>
</feature>